<reference evidence="2 3" key="1">
    <citation type="submission" date="2024-03" db="EMBL/GenBank/DDBJ databases">
        <title>Human intestinal bacterial collection.</title>
        <authorList>
            <person name="Pauvert C."/>
            <person name="Hitch T.C.A."/>
            <person name="Clavel T."/>
        </authorList>
    </citation>
    <scope>NUCLEOTIDE SEQUENCE [LARGE SCALE GENOMIC DNA]</scope>
    <source>
        <strain evidence="2 3">CLA-AA-H192</strain>
    </source>
</reference>
<accession>A0ABV1G2X9</accession>
<proteinExistence type="predicted"/>
<evidence type="ECO:0000313" key="2">
    <source>
        <dbReference type="EMBL" id="MEQ2509724.1"/>
    </source>
</evidence>
<organism evidence="2 3">
    <name type="scientific">Faecousia intestinalis</name>
    <dbReference type="NCBI Taxonomy" id="3133167"/>
    <lineage>
        <taxon>Bacteria</taxon>
        <taxon>Bacillati</taxon>
        <taxon>Bacillota</taxon>
        <taxon>Clostridia</taxon>
        <taxon>Eubacteriales</taxon>
        <taxon>Oscillospiraceae</taxon>
        <taxon>Faecousia</taxon>
    </lineage>
</organism>
<sequence length="147" mass="16294">MLTRLLETAANAADAAQSGSNGADLTQLTNILDWVMIVLLPAVALYLFYTVFRLRRDRVLFDNKLLYPGGCTKDDCIDPDGFIDYILPRLIIIGAAFLLCGAFTALVVFIPAMDTLVCNILEIVFPIAAIAWYSFVSRHAAREYWGV</sequence>
<feature type="transmembrane region" description="Helical" evidence="1">
    <location>
        <begin position="31"/>
        <end position="52"/>
    </location>
</feature>
<keyword evidence="1" id="KW-0472">Membrane</keyword>
<feature type="transmembrane region" description="Helical" evidence="1">
    <location>
        <begin position="116"/>
        <end position="135"/>
    </location>
</feature>
<dbReference type="RefSeq" id="WP_349134440.1">
    <property type="nucleotide sequence ID" value="NZ_JBBMFF010000040.1"/>
</dbReference>
<protein>
    <submittedName>
        <fullName evidence="2">Uncharacterized protein</fullName>
    </submittedName>
</protein>
<keyword evidence="1" id="KW-0812">Transmembrane</keyword>
<feature type="transmembrane region" description="Helical" evidence="1">
    <location>
        <begin position="90"/>
        <end position="110"/>
    </location>
</feature>
<keyword evidence="1" id="KW-1133">Transmembrane helix</keyword>
<dbReference type="Proteomes" id="UP001491552">
    <property type="component" value="Unassembled WGS sequence"/>
</dbReference>
<dbReference type="EMBL" id="JBBMFF010000040">
    <property type="protein sequence ID" value="MEQ2509724.1"/>
    <property type="molecule type" value="Genomic_DNA"/>
</dbReference>
<evidence type="ECO:0000313" key="3">
    <source>
        <dbReference type="Proteomes" id="UP001491552"/>
    </source>
</evidence>
<keyword evidence="3" id="KW-1185">Reference proteome</keyword>
<evidence type="ECO:0000256" key="1">
    <source>
        <dbReference type="SAM" id="Phobius"/>
    </source>
</evidence>
<name>A0ABV1G2X9_9FIRM</name>
<comment type="caution">
    <text evidence="2">The sequence shown here is derived from an EMBL/GenBank/DDBJ whole genome shotgun (WGS) entry which is preliminary data.</text>
</comment>
<gene>
    <name evidence="2" type="ORF">WMO66_00440</name>
</gene>